<feature type="compositionally biased region" description="Basic and acidic residues" evidence="9">
    <location>
        <begin position="482"/>
        <end position="495"/>
    </location>
</feature>
<dbReference type="InterPro" id="IPR028389">
    <property type="entry name" value="POT1"/>
</dbReference>
<comment type="similarity">
    <text evidence="3">Belongs to the telombin family.</text>
</comment>
<dbReference type="Pfam" id="PF16686">
    <property type="entry name" value="POT1PC"/>
    <property type="match status" value="1"/>
</dbReference>
<dbReference type="Gene3D" id="2.40.50.140">
    <property type="entry name" value="Nucleic acid-binding proteins"/>
    <property type="match status" value="2"/>
</dbReference>
<feature type="region of interest" description="Disordered" evidence="9">
    <location>
        <begin position="482"/>
        <end position="509"/>
    </location>
</feature>
<keyword evidence="8" id="KW-0539">Nucleus</keyword>
<evidence type="ECO:0000256" key="2">
    <source>
        <dbReference type="ARBA" id="ARBA00004574"/>
    </source>
</evidence>
<evidence type="ECO:0000256" key="7">
    <source>
        <dbReference type="ARBA" id="ARBA00023125"/>
    </source>
</evidence>
<dbReference type="EMBL" id="KL648702">
    <property type="protein sequence ID" value="KEY65482.1"/>
    <property type="molecule type" value="Genomic_DNA"/>
</dbReference>
<keyword evidence="6" id="KW-0779">Telomere</keyword>
<evidence type="ECO:0000259" key="10">
    <source>
        <dbReference type="SMART" id="SM00976"/>
    </source>
</evidence>
<gene>
    <name evidence="11" type="ORF">S7711_08321</name>
</gene>
<feature type="domain" description="Telomeric single stranded DNA binding POT1/Cdc13" evidence="10">
    <location>
        <begin position="13"/>
        <end position="161"/>
    </location>
</feature>
<dbReference type="GO" id="GO:0032210">
    <property type="term" value="P:regulation of telomere maintenance via telomerase"/>
    <property type="evidence" value="ECO:0007669"/>
    <property type="project" value="TreeGrafter"/>
</dbReference>
<organism evidence="11 12">
    <name type="scientific">Stachybotrys chartarum (strain CBS 109288 / IBT 7711)</name>
    <name type="common">Toxic black mold</name>
    <name type="synonym">Stilbospora chartarum</name>
    <dbReference type="NCBI Taxonomy" id="1280523"/>
    <lineage>
        <taxon>Eukaryota</taxon>
        <taxon>Fungi</taxon>
        <taxon>Dikarya</taxon>
        <taxon>Ascomycota</taxon>
        <taxon>Pezizomycotina</taxon>
        <taxon>Sordariomycetes</taxon>
        <taxon>Hypocreomycetidae</taxon>
        <taxon>Hypocreales</taxon>
        <taxon>Stachybotryaceae</taxon>
        <taxon>Stachybotrys</taxon>
    </lineage>
</organism>
<evidence type="ECO:0000256" key="8">
    <source>
        <dbReference type="ARBA" id="ARBA00023242"/>
    </source>
</evidence>
<evidence type="ECO:0000256" key="5">
    <source>
        <dbReference type="ARBA" id="ARBA00022454"/>
    </source>
</evidence>
<dbReference type="PANTHER" id="PTHR14513">
    <property type="entry name" value="PROTECTION OF TELOMERES 1"/>
    <property type="match status" value="1"/>
</dbReference>
<dbReference type="GO" id="GO:0016233">
    <property type="term" value="P:telomere capping"/>
    <property type="evidence" value="ECO:0007669"/>
    <property type="project" value="TreeGrafter"/>
</dbReference>
<keyword evidence="7" id="KW-0238">DNA-binding</keyword>
<name>A0A084AJK3_STACB</name>
<dbReference type="SUPFAM" id="SSF50249">
    <property type="entry name" value="Nucleic acid-binding proteins"/>
    <property type="match status" value="2"/>
</dbReference>
<comment type="subcellular location">
    <subcellularLocation>
        <location evidence="2">Chromosome</location>
        <location evidence="2">Telomere</location>
    </subcellularLocation>
    <subcellularLocation>
        <location evidence="1">Nucleus</location>
    </subcellularLocation>
</comment>
<dbReference type="InterPro" id="IPR012340">
    <property type="entry name" value="NA-bd_OB-fold"/>
</dbReference>
<dbReference type="GO" id="GO:0010521">
    <property type="term" value="F:telomerase inhibitor activity"/>
    <property type="evidence" value="ECO:0007669"/>
    <property type="project" value="TreeGrafter"/>
</dbReference>
<dbReference type="Proteomes" id="UP000028045">
    <property type="component" value="Unassembled WGS sequence"/>
</dbReference>
<evidence type="ECO:0000256" key="3">
    <source>
        <dbReference type="ARBA" id="ARBA00008442"/>
    </source>
</evidence>
<keyword evidence="12" id="KW-1185">Reference proteome</keyword>
<feature type="region of interest" description="Disordered" evidence="9">
    <location>
        <begin position="373"/>
        <end position="397"/>
    </location>
</feature>
<accession>A0A084AJK3</accession>
<proteinExistence type="inferred from homology"/>
<evidence type="ECO:0000256" key="1">
    <source>
        <dbReference type="ARBA" id="ARBA00004123"/>
    </source>
</evidence>
<dbReference type="FunFam" id="2.40.50.140:FF:000303">
    <property type="entry name" value="Protection of telomeres protein 1"/>
    <property type="match status" value="1"/>
</dbReference>
<dbReference type="AlphaFoldDB" id="A0A084AJK3"/>
<dbReference type="GO" id="GO:0098505">
    <property type="term" value="F:G-rich strand telomeric DNA binding"/>
    <property type="evidence" value="ECO:0007669"/>
    <property type="project" value="TreeGrafter"/>
</dbReference>
<sequence length="641" mass="71401">MGPEDAAPPPPHFLAIQDVLDNARAIGRLINVIGVVMDFRAPIQSRHGADWKCEIRLFDRSIEWDEEDCLSMHIFRPQDQMPDVRCGDVVVIYQAKVQRFGAQNISLCSNIATDIHIYKHEKIGPPPSNALSALEPSGRVVKRKPGLAEHEYVSNLYHKIDKKRLPTEEEFTAMKVQSLNVKDKFRELKDVRDGVFSDILVQLVKDPYDTGDKMTLWVSDYTENTAFHEYTAADAPVTFNEVRDGDVYGYTTRFSKPVGVDSGWKGPMGKRSMQITCWEPHAAALRAHEVSHKSWVFLRNVQVKHGHNGINLEGFLREDRGASGIKINAHIVDPATCVDVVLAPRLKSARTREKELERATKQRQKVVTEAALAGQKRKEMMSSNAEPTTRNRKARRKAARAAEEAAKAAEAQGEPHANVNLQVKCENANKLATTIADMLKPIQLTQTIDEQDVVQTLPFINANHRVAVRVIDFRPNKLEDFARPQKRSSECDRLSDGGGNDSESDDSETASSTAAWEWAFCLKLQDMTQVEGAQKGAAWVAVDNMSAQCLLHLDASDLKANPGGLELLRQRLFLLWGNVEECKGAQGQAPALTAITNRPFHCCVRQYGVKVPEGDADKADAGLGLRWERVFALFGTKIVAV</sequence>
<dbReference type="InterPro" id="IPR011564">
    <property type="entry name" value="Telomer_end-bd_POT1/Cdc13"/>
</dbReference>
<dbReference type="GO" id="GO:0000783">
    <property type="term" value="C:nuclear telomere cap complex"/>
    <property type="evidence" value="ECO:0007669"/>
    <property type="project" value="TreeGrafter"/>
</dbReference>
<keyword evidence="5" id="KW-0158">Chromosome</keyword>
<dbReference type="HOGENOM" id="CLU_016663_0_0_1"/>
<dbReference type="OrthoDB" id="2186770at2759"/>
<evidence type="ECO:0000256" key="4">
    <source>
        <dbReference type="ARBA" id="ARBA00015253"/>
    </source>
</evidence>
<dbReference type="InterPro" id="IPR032042">
    <property type="entry name" value="POT1PC"/>
</dbReference>
<evidence type="ECO:0000256" key="6">
    <source>
        <dbReference type="ARBA" id="ARBA00022895"/>
    </source>
</evidence>
<reference evidence="11 12" key="1">
    <citation type="journal article" date="2014" name="BMC Genomics">
        <title>Comparative genome sequencing reveals chemotype-specific gene clusters in the toxigenic black mold Stachybotrys.</title>
        <authorList>
            <person name="Semeiks J."/>
            <person name="Borek D."/>
            <person name="Otwinowski Z."/>
            <person name="Grishin N.V."/>
        </authorList>
    </citation>
    <scope>NUCLEOTIDE SEQUENCE [LARGE SCALE GENOMIC DNA]</scope>
    <source>
        <strain evidence="12">CBS 109288 / IBT 7711</strain>
    </source>
</reference>
<evidence type="ECO:0000313" key="12">
    <source>
        <dbReference type="Proteomes" id="UP000028045"/>
    </source>
</evidence>
<dbReference type="PANTHER" id="PTHR14513:SF0">
    <property type="entry name" value="PROTECTION OF TELOMERES PROTEIN 1"/>
    <property type="match status" value="1"/>
</dbReference>
<dbReference type="SMART" id="SM00976">
    <property type="entry name" value="Telo_bind"/>
    <property type="match status" value="1"/>
</dbReference>
<dbReference type="Pfam" id="PF02765">
    <property type="entry name" value="POT1"/>
    <property type="match status" value="1"/>
</dbReference>
<evidence type="ECO:0000256" key="9">
    <source>
        <dbReference type="SAM" id="MobiDB-lite"/>
    </source>
</evidence>
<protein>
    <recommendedName>
        <fullName evidence="4">Protection of telomeres protein 1</fullName>
    </recommendedName>
</protein>
<evidence type="ECO:0000313" key="11">
    <source>
        <dbReference type="EMBL" id="KEY65482.1"/>
    </source>
</evidence>